<feature type="signal peptide" evidence="1">
    <location>
        <begin position="1"/>
        <end position="22"/>
    </location>
</feature>
<keyword evidence="1" id="KW-0732">Signal</keyword>
<evidence type="ECO:0000313" key="2">
    <source>
        <dbReference type="EMBL" id="QFI38817.1"/>
    </source>
</evidence>
<feature type="chain" id="PRO_5023840871" evidence="1">
    <location>
        <begin position="23"/>
        <end position="169"/>
    </location>
</feature>
<dbReference type="EMBL" id="CP044399">
    <property type="protein sequence ID" value="QFI38817.1"/>
    <property type="molecule type" value="Genomic_DNA"/>
</dbReference>
<dbReference type="AlphaFoldDB" id="A0A5J6WLE5"/>
<gene>
    <name evidence="2" type="ORF">FR932_13625</name>
</gene>
<dbReference type="OrthoDB" id="5822383at2"/>
<dbReference type="RefSeq" id="WP_019441443.1">
    <property type="nucleotide sequence ID" value="NZ_ALOE01000018.1"/>
</dbReference>
<reference evidence="2 3" key="1">
    <citation type="submission" date="2019-09" db="EMBL/GenBank/DDBJ databases">
        <title>Hybrid Assembly of the complete Genome of the Deep-Sea Bacterium Moritella marina from long Nanopore and Illumina reads.</title>
        <authorList>
            <person name="Magin S."/>
            <person name="Georgoulis A."/>
            <person name="Papadimitriou K."/>
            <person name="Iliakis G."/>
            <person name="Vorgias C.E."/>
        </authorList>
    </citation>
    <scope>NUCLEOTIDE SEQUENCE [LARGE SCALE GENOMIC DNA]</scope>
    <source>
        <strain evidence="2 3">MP-1</strain>
    </source>
</reference>
<dbReference type="Proteomes" id="UP000327424">
    <property type="component" value="Chromosome"/>
</dbReference>
<keyword evidence="3" id="KW-1185">Reference proteome</keyword>
<dbReference type="KEGG" id="mmaa:FR932_13625"/>
<evidence type="ECO:0000313" key="3">
    <source>
        <dbReference type="Proteomes" id="UP000327424"/>
    </source>
</evidence>
<evidence type="ECO:0000256" key="1">
    <source>
        <dbReference type="SAM" id="SignalP"/>
    </source>
</evidence>
<accession>A0A5J6WLE5</accession>
<protein>
    <submittedName>
        <fullName evidence="2">Uncharacterized protein</fullName>
    </submittedName>
</protein>
<sequence length="169" mass="18747">MMKLKKVVLTSVLLLVNTAVFAAVDDAKKAVDNQQRNAYFQQDYANACTQLLQSDLQLPATKEIAAQHEINVNIDSGYRLKMNENGQGYLQLAITEWNEKLVLFSSKNMKVAIEGADITAAGITNLTCEDKSKQITHVNTHEWGSYIMTLTAAPNSWVELTIVKEVTKG</sequence>
<name>A0A5J6WLE5_MORMI</name>
<organism evidence="2 3">
    <name type="scientific">Moritella marina ATCC 15381</name>
    <dbReference type="NCBI Taxonomy" id="1202962"/>
    <lineage>
        <taxon>Bacteria</taxon>
        <taxon>Pseudomonadati</taxon>
        <taxon>Pseudomonadota</taxon>
        <taxon>Gammaproteobacteria</taxon>
        <taxon>Alteromonadales</taxon>
        <taxon>Moritellaceae</taxon>
        <taxon>Moritella</taxon>
    </lineage>
</organism>
<proteinExistence type="predicted"/>